<dbReference type="AlphaFoldDB" id="A0A067TAQ0"/>
<keyword evidence="1" id="KW-0472">Membrane</keyword>
<feature type="transmembrane region" description="Helical" evidence="1">
    <location>
        <begin position="131"/>
        <end position="151"/>
    </location>
</feature>
<name>A0A067TAQ0_GALM3</name>
<evidence type="ECO:0000256" key="1">
    <source>
        <dbReference type="SAM" id="Phobius"/>
    </source>
</evidence>
<organism evidence="2 3">
    <name type="scientific">Galerina marginata (strain CBS 339.88)</name>
    <dbReference type="NCBI Taxonomy" id="685588"/>
    <lineage>
        <taxon>Eukaryota</taxon>
        <taxon>Fungi</taxon>
        <taxon>Dikarya</taxon>
        <taxon>Basidiomycota</taxon>
        <taxon>Agaricomycotina</taxon>
        <taxon>Agaricomycetes</taxon>
        <taxon>Agaricomycetidae</taxon>
        <taxon>Agaricales</taxon>
        <taxon>Agaricineae</taxon>
        <taxon>Strophariaceae</taxon>
        <taxon>Galerina</taxon>
    </lineage>
</organism>
<dbReference type="Proteomes" id="UP000027222">
    <property type="component" value="Unassembled WGS sequence"/>
</dbReference>
<dbReference type="HOGENOM" id="CLU_060549_3_0_1"/>
<dbReference type="OrthoDB" id="3038990at2759"/>
<accession>A0A067TAQ0</accession>
<feature type="transmembrane region" description="Helical" evidence="1">
    <location>
        <begin position="171"/>
        <end position="190"/>
    </location>
</feature>
<reference evidence="3" key="1">
    <citation type="journal article" date="2014" name="Proc. Natl. Acad. Sci. U.S.A.">
        <title>Extensive sampling of basidiomycete genomes demonstrates inadequacy of the white-rot/brown-rot paradigm for wood decay fungi.</title>
        <authorList>
            <person name="Riley R."/>
            <person name="Salamov A.A."/>
            <person name="Brown D.W."/>
            <person name="Nagy L.G."/>
            <person name="Floudas D."/>
            <person name="Held B.W."/>
            <person name="Levasseur A."/>
            <person name="Lombard V."/>
            <person name="Morin E."/>
            <person name="Otillar R."/>
            <person name="Lindquist E.A."/>
            <person name="Sun H."/>
            <person name="LaButti K.M."/>
            <person name="Schmutz J."/>
            <person name="Jabbour D."/>
            <person name="Luo H."/>
            <person name="Baker S.E."/>
            <person name="Pisabarro A.G."/>
            <person name="Walton J.D."/>
            <person name="Blanchette R.A."/>
            <person name="Henrissat B."/>
            <person name="Martin F."/>
            <person name="Cullen D."/>
            <person name="Hibbett D.S."/>
            <person name="Grigoriev I.V."/>
        </authorList>
    </citation>
    <scope>NUCLEOTIDE SEQUENCE [LARGE SCALE GENOMIC DNA]</scope>
    <source>
        <strain evidence="3">CBS 339.88</strain>
    </source>
</reference>
<keyword evidence="1" id="KW-1133">Transmembrane helix</keyword>
<evidence type="ECO:0000313" key="2">
    <source>
        <dbReference type="EMBL" id="KDR80236.1"/>
    </source>
</evidence>
<evidence type="ECO:0000313" key="3">
    <source>
        <dbReference type="Proteomes" id="UP000027222"/>
    </source>
</evidence>
<proteinExistence type="predicted"/>
<feature type="transmembrane region" description="Helical" evidence="1">
    <location>
        <begin position="102"/>
        <end position="119"/>
    </location>
</feature>
<dbReference type="EMBL" id="KL142372">
    <property type="protein sequence ID" value="KDR80236.1"/>
    <property type="molecule type" value="Genomic_DNA"/>
</dbReference>
<sequence length="327" mass="36896">MANVTTPTLPNPLTPLAFFPPDLAWQMSVLLYVSIASVAAFIWDILNNLLNDCKLVTQYRVNFPTIIYLASRWWTVTSVLIQVVMSTAPIGNCRKLGLRTGWIYPVAMSTTALLCVFRVRSIYKHSKFVTGIFVILWLGLLGGTLTVPLNSRASAIGPTDYCFTSGTFPRYMTASGVLKLVFDAAVYLSITWRLARDFYADEHRSDGDLTTIFRSENLPLLWRALLQDGQRYYLIVTVMQLASTILYNTDSLPAPYRSILGLPTQMIMNIMACRVYRSKKFGLFSKPAVIRREKAPTVTIEFQKHRDLRRSDVELGIMSAPGKNEQL</sequence>
<feature type="transmembrane region" description="Helical" evidence="1">
    <location>
        <begin position="23"/>
        <end position="46"/>
    </location>
</feature>
<gene>
    <name evidence="2" type="ORF">GALMADRAFT_223126</name>
</gene>
<keyword evidence="1" id="KW-0812">Transmembrane</keyword>
<protein>
    <recommendedName>
        <fullName evidence="4">Glucose receptor Git3 N-terminal domain-containing protein</fullName>
    </recommendedName>
</protein>
<feature type="transmembrane region" description="Helical" evidence="1">
    <location>
        <begin position="66"/>
        <end position="90"/>
    </location>
</feature>
<evidence type="ECO:0008006" key="4">
    <source>
        <dbReference type="Google" id="ProtNLM"/>
    </source>
</evidence>
<keyword evidence="3" id="KW-1185">Reference proteome</keyword>